<dbReference type="EMBL" id="RXOC01000005">
    <property type="protein sequence ID" value="RXF70108.1"/>
    <property type="molecule type" value="Genomic_DNA"/>
</dbReference>
<gene>
    <name evidence="2" type="ORF">EKH83_09495</name>
</gene>
<evidence type="ECO:0000259" key="1">
    <source>
        <dbReference type="Pfam" id="PF24722"/>
    </source>
</evidence>
<proteinExistence type="predicted"/>
<sequence>MPKKIDRLRFIEEMIARFPQVKEEILDEDYAGSINLQMGVFKRFTQESIDSNNTLLITACFDFINSVFHTVTFDVENAIIITYLGHLNFLENKDAERFLPARLAEVTYSIKRYQNREPNEGIKQFLKSSERE</sequence>
<dbReference type="AlphaFoldDB" id="A0A4Q0MA41"/>
<accession>A0A4Q0MA41</accession>
<dbReference type="RefSeq" id="WP_128769181.1">
    <property type="nucleotide sequence ID" value="NZ_RXOC01000005.1"/>
</dbReference>
<dbReference type="Proteomes" id="UP000290848">
    <property type="component" value="Unassembled WGS sequence"/>
</dbReference>
<name>A0A4Q0MA41_9SPHI</name>
<feature type="domain" description="DUF7674" evidence="1">
    <location>
        <begin position="11"/>
        <end position="108"/>
    </location>
</feature>
<evidence type="ECO:0000313" key="3">
    <source>
        <dbReference type="Proteomes" id="UP000290848"/>
    </source>
</evidence>
<organism evidence="2 3">
    <name type="scientific">Arcticibacter tournemirensis</name>
    <dbReference type="NCBI Taxonomy" id="699437"/>
    <lineage>
        <taxon>Bacteria</taxon>
        <taxon>Pseudomonadati</taxon>
        <taxon>Bacteroidota</taxon>
        <taxon>Sphingobacteriia</taxon>
        <taxon>Sphingobacteriales</taxon>
        <taxon>Sphingobacteriaceae</taxon>
        <taxon>Arcticibacter</taxon>
    </lineage>
</organism>
<reference evidence="2 3" key="1">
    <citation type="submission" date="2018-12" db="EMBL/GenBank/DDBJ databases">
        <title>The Draft Genome Sequence of the Soil Bacterium Pedobacter tournemirensis R1.</title>
        <authorList>
            <person name="He J."/>
        </authorList>
    </citation>
    <scope>NUCLEOTIDE SEQUENCE [LARGE SCALE GENOMIC DNA]</scope>
    <source>
        <strain evidence="2 3">R1</strain>
    </source>
</reference>
<dbReference type="InterPro" id="IPR056091">
    <property type="entry name" value="DUF7674"/>
</dbReference>
<protein>
    <recommendedName>
        <fullName evidence="1">DUF7674 domain-containing protein</fullName>
    </recommendedName>
</protein>
<evidence type="ECO:0000313" key="2">
    <source>
        <dbReference type="EMBL" id="RXF70108.1"/>
    </source>
</evidence>
<dbReference type="Pfam" id="PF24722">
    <property type="entry name" value="DUF7674"/>
    <property type="match status" value="1"/>
</dbReference>
<comment type="caution">
    <text evidence="2">The sequence shown here is derived from an EMBL/GenBank/DDBJ whole genome shotgun (WGS) entry which is preliminary data.</text>
</comment>